<keyword evidence="1" id="KW-0732">Signal</keyword>
<dbReference type="PANTHER" id="PTHR42972:SF8">
    <property type="entry name" value="POLYHYDROXYBUTYRATE DEPOLYMERASE"/>
    <property type="match status" value="1"/>
</dbReference>
<organism evidence="2 3">
    <name type="scientific">Fluctibacter halophilus</name>
    <dbReference type="NCBI Taxonomy" id="226011"/>
    <lineage>
        <taxon>Bacteria</taxon>
        <taxon>Pseudomonadati</taxon>
        <taxon>Pseudomonadota</taxon>
        <taxon>Gammaproteobacteria</taxon>
        <taxon>Alteromonadales</taxon>
        <taxon>Alteromonadaceae</taxon>
        <taxon>Fluctibacter</taxon>
    </lineage>
</organism>
<evidence type="ECO:0000256" key="1">
    <source>
        <dbReference type="SAM" id="SignalP"/>
    </source>
</evidence>
<feature type="signal peptide" evidence="1">
    <location>
        <begin position="1"/>
        <end position="19"/>
    </location>
</feature>
<name>A0ABS8G649_9ALTE</name>
<dbReference type="RefSeq" id="WP_229158663.1">
    <property type="nucleotide sequence ID" value="NZ_JAJEWP010000001.1"/>
</dbReference>
<evidence type="ECO:0000313" key="3">
    <source>
        <dbReference type="Proteomes" id="UP001520878"/>
    </source>
</evidence>
<reference evidence="2 3" key="1">
    <citation type="submission" date="2021-10" db="EMBL/GenBank/DDBJ databases">
        <title>Draft genome of Aestuariibacter halophilus JC2043.</title>
        <authorList>
            <person name="Emsley S.A."/>
            <person name="Pfannmuller K.M."/>
            <person name="Ushijima B."/>
            <person name="Saw J.H."/>
            <person name="Videau P."/>
        </authorList>
    </citation>
    <scope>NUCLEOTIDE SEQUENCE [LARGE SCALE GENOMIC DNA]</scope>
    <source>
        <strain evidence="2 3">JC2043</strain>
    </source>
</reference>
<protein>
    <submittedName>
        <fullName evidence="2">Polyhydroxybutyrate depolymerase</fullName>
    </submittedName>
</protein>
<accession>A0ABS8G649</accession>
<dbReference type="Gene3D" id="3.40.50.1820">
    <property type="entry name" value="alpha/beta hydrolase"/>
    <property type="match status" value="2"/>
</dbReference>
<dbReference type="SUPFAM" id="SSF53474">
    <property type="entry name" value="alpha/beta-Hydrolases"/>
    <property type="match status" value="1"/>
</dbReference>
<dbReference type="InterPro" id="IPR029058">
    <property type="entry name" value="AB_hydrolase_fold"/>
</dbReference>
<sequence>MRRSLTLISLATVASFAHGGLPSLNLDTNALTVSGLSSGGYMANQFHIAHSDWVAGAGLIASGAYYCGQNDIKVALSECVNQAPEDSALTALNQQVDGFVAAGLVAPLSHLKNSRVWILHGTEDTRVAGAVTERLVQQYQQWVDADNLVYINDKPFAHHFPTLTKGGDCATSAAPFIGQCDYDAAGEMLSFLLEKASPPSGPATGKLYTIDQQQRGKESAESLADEGFVYVPTQCEKGQACQVHVSFHGCNQNAEAVNDTYATQTGLNRWADSNNLVVLYPQTKKSMFMPLNPQACWDWWGYTDEHYATQKGQQIQAVANIVNSLTTD</sequence>
<keyword evidence="3" id="KW-1185">Reference proteome</keyword>
<evidence type="ECO:0000313" key="2">
    <source>
        <dbReference type="EMBL" id="MCC2616057.1"/>
    </source>
</evidence>
<dbReference type="PANTHER" id="PTHR42972">
    <property type="entry name" value="TOL-PAL SYSTEM PROTEIN TOLB"/>
    <property type="match status" value="1"/>
</dbReference>
<dbReference type="Proteomes" id="UP001520878">
    <property type="component" value="Unassembled WGS sequence"/>
</dbReference>
<feature type="chain" id="PRO_5045207260" evidence="1">
    <location>
        <begin position="20"/>
        <end position="328"/>
    </location>
</feature>
<proteinExistence type="predicted"/>
<gene>
    <name evidence="2" type="ORF">LJ739_07375</name>
</gene>
<comment type="caution">
    <text evidence="2">The sequence shown here is derived from an EMBL/GenBank/DDBJ whole genome shotgun (WGS) entry which is preliminary data.</text>
</comment>
<dbReference type="EMBL" id="JAJEWP010000001">
    <property type="protein sequence ID" value="MCC2616057.1"/>
    <property type="molecule type" value="Genomic_DNA"/>
</dbReference>